<evidence type="ECO:0000313" key="2">
    <source>
        <dbReference type="Proteomes" id="UP000223596"/>
    </source>
</evidence>
<protein>
    <recommendedName>
        <fullName evidence="3">Transposase</fullName>
    </recommendedName>
</protein>
<evidence type="ECO:0000313" key="1">
    <source>
        <dbReference type="EMBL" id="PFH03715.1"/>
    </source>
</evidence>
<dbReference type="AlphaFoldDB" id="A0AB36TLP9"/>
<comment type="caution">
    <text evidence="1">The sequence shown here is derived from an EMBL/GenBank/DDBJ whole genome shotgun (WGS) entry which is preliminary data.</text>
</comment>
<organism evidence="1 2">
    <name type="scientific">Acetivibrio thermocellus AD2</name>
    <dbReference type="NCBI Taxonomy" id="1138384"/>
    <lineage>
        <taxon>Bacteria</taxon>
        <taxon>Bacillati</taxon>
        <taxon>Bacillota</taxon>
        <taxon>Clostridia</taxon>
        <taxon>Eubacteriales</taxon>
        <taxon>Oscillospiraceae</taxon>
        <taxon>Acetivibrio</taxon>
    </lineage>
</organism>
<evidence type="ECO:0008006" key="3">
    <source>
        <dbReference type="Google" id="ProtNLM"/>
    </source>
</evidence>
<gene>
    <name evidence="1" type="ORF">M972_112527</name>
</gene>
<dbReference type="EMBL" id="PDBW01000001">
    <property type="protein sequence ID" value="PFH03715.1"/>
    <property type="molecule type" value="Genomic_DNA"/>
</dbReference>
<name>A0AB36TLP9_ACETH</name>
<reference evidence="1 2" key="1">
    <citation type="submission" date="2017-09" db="EMBL/GenBank/DDBJ databases">
        <title>Evaluation of Pacific Biosciences Sequencing Technology to Finishing C. thermocellum Genome Sequences.</title>
        <authorList>
            <person name="Brown S."/>
        </authorList>
    </citation>
    <scope>NUCLEOTIDE SEQUENCE [LARGE SCALE GENOMIC DNA]</scope>
    <source>
        <strain evidence="1 2">AD2</strain>
    </source>
</reference>
<accession>A0AB36TLP9</accession>
<dbReference type="Proteomes" id="UP000223596">
    <property type="component" value="Unassembled WGS sequence"/>
</dbReference>
<sequence>MPTNKGFPDIERFSWLIGQRFSYRETLIFIVCGNISTALKVIGLS</sequence>
<proteinExistence type="predicted"/>